<protein>
    <submittedName>
        <fullName evidence="1">Uncharacterized protein</fullName>
    </submittedName>
</protein>
<keyword evidence="2" id="KW-1185">Reference proteome</keyword>
<proteinExistence type="predicted"/>
<reference evidence="1 2" key="1">
    <citation type="submission" date="2019-09" db="EMBL/GenBank/DDBJ databases">
        <title>Hybrid Assembly of the complete Genome of the Deep-Sea Bacterium Moritella marina from long Nanopore and Illumina reads.</title>
        <authorList>
            <person name="Magin S."/>
            <person name="Georgoulis A."/>
            <person name="Papadimitriou K."/>
            <person name="Iliakis G."/>
            <person name="Vorgias C.E."/>
        </authorList>
    </citation>
    <scope>NUCLEOTIDE SEQUENCE [LARGE SCALE GENOMIC DNA]</scope>
    <source>
        <strain evidence="1 2">MP-1</strain>
    </source>
</reference>
<sequence>MSTTIVIQMNDVPTMAVELFAEKTGQTVCAVTSQMDSGALPFTQHKPRATRHVNIAKLTVMCLESNSDKPWLA</sequence>
<dbReference type="EMBL" id="CP044399">
    <property type="protein sequence ID" value="QFI37582.1"/>
    <property type="molecule type" value="Genomic_DNA"/>
</dbReference>
<gene>
    <name evidence="1" type="ORF">FR932_06875</name>
</gene>
<dbReference type="KEGG" id="mmaa:FR932_06875"/>
<evidence type="ECO:0000313" key="2">
    <source>
        <dbReference type="Proteomes" id="UP000327424"/>
    </source>
</evidence>
<dbReference type="Proteomes" id="UP000327424">
    <property type="component" value="Chromosome"/>
</dbReference>
<accession>A0A5J6WMA5</accession>
<organism evidence="1 2">
    <name type="scientific">Moritella marina ATCC 15381</name>
    <dbReference type="NCBI Taxonomy" id="1202962"/>
    <lineage>
        <taxon>Bacteria</taxon>
        <taxon>Pseudomonadati</taxon>
        <taxon>Pseudomonadota</taxon>
        <taxon>Gammaproteobacteria</taxon>
        <taxon>Alteromonadales</taxon>
        <taxon>Moritellaceae</taxon>
        <taxon>Moritella</taxon>
    </lineage>
</organism>
<dbReference type="OrthoDB" id="6215789at2"/>
<evidence type="ECO:0000313" key="1">
    <source>
        <dbReference type="EMBL" id="QFI37582.1"/>
    </source>
</evidence>
<dbReference type="RefSeq" id="WP_019440196.1">
    <property type="nucleotide sequence ID" value="NZ_ALOE01000006.1"/>
</dbReference>
<name>A0A5J6WMA5_MORMI</name>
<dbReference type="AlphaFoldDB" id="A0A5J6WMA5"/>